<evidence type="ECO:0000259" key="11">
    <source>
        <dbReference type="Pfam" id="PF00593"/>
    </source>
</evidence>
<evidence type="ECO:0000259" key="12">
    <source>
        <dbReference type="Pfam" id="PF07715"/>
    </source>
</evidence>
<dbReference type="HOGENOM" id="CLU_014873_2_1_6"/>
<dbReference type="Gene3D" id="2.40.170.20">
    <property type="entry name" value="TonB-dependent receptor, beta-barrel domain"/>
    <property type="match status" value="1"/>
</dbReference>
<evidence type="ECO:0000313" key="14">
    <source>
        <dbReference type="Proteomes" id="UP000018440"/>
    </source>
</evidence>
<comment type="subcellular location">
    <subcellularLocation>
        <location evidence="1 8">Cell outer membrane</location>
        <topology evidence="1 8">Multi-pass membrane protein</topology>
    </subcellularLocation>
</comment>
<gene>
    <name evidence="13" type="ORF">F955_02718</name>
</gene>
<proteinExistence type="inferred from homology"/>
<dbReference type="PROSITE" id="PS52016">
    <property type="entry name" value="TONB_DEPENDENT_REC_3"/>
    <property type="match status" value="1"/>
</dbReference>
<evidence type="ECO:0000256" key="8">
    <source>
        <dbReference type="PROSITE-ProRule" id="PRU01360"/>
    </source>
</evidence>
<dbReference type="InterPro" id="IPR010100">
    <property type="entry name" value="TonB-dep_Cu_rcpt"/>
</dbReference>
<evidence type="ECO:0000256" key="6">
    <source>
        <dbReference type="ARBA" id="ARBA00023136"/>
    </source>
</evidence>
<dbReference type="PANTHER" id="PTHR30069">
    <property type="entry name" value="TONB-DEPENDENT OUTER MEMBRANE RECEPTOR"/>
    <property type="match status" value="1"/>
</dbReference>
<evidence type="ECO:0000256" key="10">
    <source>
        <dbReference type="SAM" id="SignalP"/>
    </source>
</evidence>
<dbReference type="AlphaFoldDB" id="N8Z2J8"/>
<dbReference type="GO" id="GO:0009279">
    <property type="term" value="C:cell outer membrane"/>
    <property type="evidence" value="ECO:0007669"/>
    <property type="project" value="UniProtKB-SubCell"/>
</dbReference>
<dbReference type="InterPro" id="IPR036942">
    <property type="entry name" value="Beta-barrel_TonB_sf"/>
</dbReference>
<dbReference type="InterPro" id="IPR000531">
    <property type="entry name" value="Beta-barrel_TonB"/>
</dbReference>
<dbReference type="GO" id="GO:0015344">
    <property type="term" value="F:siderophore uptake transmembrane transporter activity"/>
    <property type="evidence" value="ECO:0007669"/>
    <property type="project" value="TreeGrafter"/>
</dbReference>
<dbReference type="EMBL" id="APPQ01000030">
    <property type="protein sequence ID" value="ENV43322.1"/>
    <property type="molecule type" value="Genomic_DNA"/>
</dbReference>
<dbReference type="NCBIfam" id="TIGR01778">
    <property type="entry name" value="TonB-copper"/>
    <property type="match status" value="1"/>
</dbReference>
<evidence type="ECO:0000256" key="7">
    <source>
        <dbReference type="ARBA" id="ARBA00023237"/>
    </source>
</evidence>
<evidence type="ECO:0000256" key="9">
    <source>
        <dbReference type="RuleBase" id="RU003357"/>
    </source>
</evidence>
<evidence type="ECO:0000256" key="2">
    <source>
        <dbReference type="ARBA" id="ARBA00022448"/>
    </source>
</evidence>
<feature type="signal peptide" evidence="10">
    <location>
        <begin position="1"/>
        <end position="26"/>
    </location>
</feature>
<reference evidence="13 14" key="1">
    <citation type="submission" date="2013-02" db="EMBL/GenBank/DDBJ databases">
        <title>The Genome Sequence of Acinetobacter schindleri CIP 107287.</title>
        <authorList>
            <consortium name="The Broad Institute Genome Sequencing Platform"/>
            <consortium name="The Broad Institute Genome Sequencing Center for Infectious Disease"/>
            <person name="Cerqueira G."/>
            <person name="Feldgarden M."/>
            <person name="Courvalin P."/>
            <person name="Perichon B."/>
            <person name="Grillot-Courvalin C."/>
            <person name="Clermont D."/>
            <person name="Rocha E."/>
            <person name="Yoon E.-J."/>
            <person name="Nemec A."/>
            <person name="Walker B."/>
            <person name="Young S.K."/>
            <person name="Zeng Q."/>
            <person name="Gargeya S."/>
            <person name="Fitzgerald M."/>
            <person name="Haas B."/>
            <person name="Abouelleil A."/>
            <person name="Alvarado L."/>
            <person name="Arachchi H.M."/>
            <person name="Berlin A.M."/>
            <person name="Chapman S.B."/>
            <person name="Dewar J."/>
            <person name="Goldberg J."/>
            <person name="Griggs A."/>
            <person name="Gujja S."/>
            <person name="Hansen M."/>
            <person name="Howarth C."/>
            <person name="Imamovic A."/>
            <person name="Larimer J."/>
            <person name="McCowan C."/>
            <person name="Murphy C."/>
            <person name="Neiman D."/>
            <person name="Pearson M."/>
            <person name="Priest M."/>
            <person name="Roberts A."/>
            <person name="Saif S."/>
            <person name="Shea T."/>
            <person name="Sisk P."/>
            <person name="Sykes S."/>
            <person name="Wortman J."/>
            <person name="Nusbaum C."/>
            <person name="Birren B."/>
        </authorList>
    </citation>
    <scope>NUCLEOTIDE SEQUENCE [LARGE SCALE GENOMIC DNA]</scope>
    <source>
        <strain evidence="13 14">CIP 107287</strain>
    </source>
</reference>
<evidence type="ECO:0000256" key="1">
    <source>
        <dbReference type="ARBA" id="ARBA00004571"/>
    </source>
</evidence>
<feature type="domain" description="TonB-dependent receptor-like beta-barrel" evidence="11">
    <location>
        <begin position="208"/>
        <end position="633"/>
    </location>
</feature>
<dbReference type="InterPro" id="IPR039426">
    <property type="entry name" value="TonB-dep_rcpt-like"/>
</dbReference>
<keyword evidence="3 8" id="KW-1134">Transmembrane beta strand</keyword>
<evidence type="ECO:0000256" key="4">
    <source>
        <dbReference type="ARBA" id="ARBA00022692"/>
    </source>
</evidence>
<protein>
    <submittedName>
        <fullName evidence="13">TonB-dependent copper receptor</fullName>
    </submittedName>
</protein>
<dbReference type="GO" id="GO:0044718">
    <property type="term" value="P:siderophore transmembrane transport"/>
    <property type="evidence" value="ECO:0007669"/>
    <property type="project" value="TreeGrafter"/>
</dbReference>
<keyword evidence="7 8" id="KW-0998">Cell outer membrane</keyword>
<dbReference type="SUPFAM" id="SSF56935">
    <property type="entry name" value="Porins"/>
    <property type="match status" value="1"/>
</dbReference>
<dbReference type="Pfam" id="PF00593">
    <property type="entry name" value="TonB_dep_Rec_b-barrel"/>
    <property type="match status" value="1"/>
</dbReference>
<feature type="domain" description="TonB-dependent receptor plug" evidence="12">
    <location>
        <begin position="61"/>
        <end position="151"/>
    </location>
</feature>
<comment type="similarity">
    <text evidence="8 9">Belongs to the TonB-dependent receptor family.</text>
</comment>
<keyword evidence="5 9" id="KW-0798">TonB box</keyword>
<dbReference type="Proteomes" id="UP000018440">
    <property type="component" value="Unassembled WGS sequence"/>
</dbReference>
<evidence type="ECO:0000256" key="5">
    <source>
        <dbReference type="ARBA" id="ARBA00023077"/>
    </source>
</evidence>
<evidence type="ECO:0000256" key="3">
    <source>
        <dbReference type="ARBA" id="ARBA00022452"/>
    </source>
</evidence>
<dbReference type="Pfam" id="PF07715">
    <property type="entry name" value="Plug"/>
    <property type="match status" value="1"/>
</dbReference>
<accession>N8Z2J8</accession>
<dbReference type="RefSeq" id="WP_004895274.1">
    <property type="nucleotide sequence ID" value="NZ_KB849577.1"/>
</dbReference>
<name>N8Z2J8_9GAMM</name>
<dbReference type="InterPro" id="IPR037066">
    <property type="entry name" value="Plug_dom_sf"/>
</dbReference>
<keyword evidence="13" id="KW-0675">Receptor</keyword>
<feature type="chain" id="PRO_5004137723" evidence="10">
    <location>
        <begin position="27"/>
        <end position="673"/>
    </location>
</feature>
<dbReference type="CDD" id="cd01347">
    <property type="entry name" value="ligand_gated_channel"/>
    <property type="match status" value="1"/>
</dbReference>
<keyword evidence="10" id="KW-0732">Signal</keyword>
<evidence type="ECO:0000313" key="13">
    <source>
        <dbReference type="EMBL" id="ENV43322.1"/>
    </source>
</evidence>
<dbReference type="Gene3D" id="2.170.130.10">
    <property type="entry name" value="TonB-dependent receptor, plug domain"/>
    <property type="match status" value="1"/>
</dbReference>
<keyword evidence="4 8" id="KW-0812">Transmembrane</keyword>
<comment type="caution">
    <text evidence="13">The sequence shown here is derived from an EMBL/GenBank/DDBJ whole genome shotgun (WGS) entry which is preliminary data.</text>
</comment>
<dbReference type="InterPro" id="IPR012910">
    <property type="entry name" value="Plug_dom"/>
</dbReference>
<organism evidence="13 14">
    <name type="scientific">Acinetobacter schindleri CIP 107287</name>
    <dbReference type="NCBI Taxonomy" id="1217988"/>
    <lineage>
        <taxon>Bacteria</taxon>
        <taxon>Pseudomonadati</taxon>
        <taxon>Pseudomonadota</taxon>
        <taxon>Gammaproteobacteria</taxon>
        <taxon>Moraxellales</taxon>
        <taxon>Moraxellaceae</taxon>
        <taxon>Acinetobacter</taxon>
    </lineage>
</organism>
<dbReference type="PANTHER" id="PTHR30069:SF49">
    <property type="entry name" value="OUTER MEMBRANE PROTEIN C"/>
    <property type="match status" value="1"/>
</dbReference>
<keyword evidence="2 8" id="KW-0813">Transport</keyword>
<keyword evidence="6 8" id="KW-0472">Membrane</keyword>
<dbReference type="PATRIC" id="fig|1217988.3.peg.2626"/>
<sequence length="673" mass="73843">MAQPKFSLQPLVAAICVACYSSMVLANETMPVQTMAPIVVTSATGNDANGLIVRADPKQPIQPIPASDGADYLQSIVGFSSVNSGAGTNGDVTFRGMFGSRIKILTDGTENLGACPSRMDSPTSYISPESYDRISVIKGPQTVQYANTGSAATVIFERSPEQFDGDHHYRGQASILMGSFGRLDHNVEVAAGDEQKYIRLNTNRSVANSYQDGNGNTVPSDWERWNADLALGWTPDENTWVELTGGKADGEAVYAGRMMDGSQFARESLGLRVEKKNVTDVIKKIEAQVNYNFNDHVMDNFSLRDVAEPDKAMTVTRRTLNGRLAVTNEWENIQLITGVDSQLNKHAGGMYHSTMPMMNSPVTTDMEFQSIGGFGELSYDLGGDNKLVSGLRIDQVSIDAVKRSLERTETLPSAFIRFENTHPDHDDGKTYIGLGYVERVPDYWELFKTDLNGQAPSTFKDLKNEKTLQLDLGYQHHHGALNSWVSAYTGLIQDYILINYDADKKTGHGINAADSKNVDAVIAGAEAGIGYQFTDAIQADVSAMYAWGENTTNNTPLPQIAPLEGRVNLRYIQDRYTLGAYWRIVDGQSRISEREGNIVGYDNKKSAGFGTLSLNGTYNLSEGVDLSVGIDNVLDRTYTEHLNKMGASGTGLPTDEQFNNIGRNYWARISMKF</sequence>